<dbReference type="Proteomes" id="UP000192596">
    <property type="component" value="Unassembled WGS sequence"/>
</dbReference>
<organism evidence="2 3">
    <name type="scientific">Cryoendolithus antarcticus</name>
    <dbReference type="NCBI Taxonomy" id="1507870"/>
    <lineage>
        <taxon>Eukaryota</taxon>
        <taxon>Fungi</taxon>
        <taxon>Dikarya</taxon>
        <taxon>Ascomycota</taxon>
        <taxon>Pezizomycotina</taxon>
        <taxon>Dothideomycetes</taxon>
        <taxon>Dothideomycetidae</taxon>
        <taxon>Cladosporiales</taxon>
        <taxon>Cladosporiaceae</taxon>
        <taxon>Cryoendolithus</taxon>
    </lineage>
</organism>
<dbReference type="PANTHER" id="PTHR24148:SF64">
    <property type="entry name" value="HETEROKARYON INCOMPATIBILITY DOMAIN-CONTAINING PROTEIN"/>
    <property type="match status" value="1"/>
</dbReference>
<dbReference type="EMBL" id="NAJO01000028">
    <property type="protein sequence ID" value="OQO02152.1"/>
    <property type="molecule type" value="Genomic_DNA"/>
</dbReference>
<proteinExistence type="predicted"/>
<dbReference type="InterPro" id="IPR010730">
    <property type="entry name" value="HET"/>
</dbReference>
<sequence>MCINQQDVDEVTSQVKQMGRIYATARGVIIWLGDADGSTSEAYNMIESLYAVLEAAQSPGRPLWEAPLKTLRHHGFPGPRDSRWPMFDALLRRRWYSRTWILQEVALNDNVVLQCGQYSCEWVKLASIVLAMTSDSNERAIVDLAISSAFKVAQVNMREYFDTPSELLDLLSTTLVSAVSDPRDKVYAIVGLSDDRDKFIEMIDYKKSVADVYLDVAEYYLTHGVLDLLNFAGDHAWYNERSLPSWVPDWSNSTKPFTFITRPKIGNSVQLSHPLLSADRRKLTVEALRVDNVSAGGRRLPLSFSERQLSVVPMVYWLSQWQHLAQRAAKHPTGEGMIEIFARTLIADSRPELDAKATLATFKAHQALWRTVLDFSADRLTDGNVDSDIFAFHERMRWICRKRSFFVTPKGYMGLGPWLLRPGDEIWRFCGAQTPFALRRKGKQYELIGEVFVYGLMGNQSPDDGEALQNIELI</sequence>
<dbReference type="InParanoid" id="A0A1V8STE5"/>
<name>A0A1V8STE5_9PEZI</name>
<comment type="caution">
    <text evidence="2">The sequence shown here is derived from an EMBL/GenBank/DDBJ whole genome shotgun (WGS) entry which is preliminary data.</text>
</comment>
<keyword evidence="3" id="KW-1185">Reference proteome</keyword>
<reference evidence="3" key="1">
    <citation type="submission" date="2017-03" db="EMBL/GenBank/DDBJ databases">
        <title>Genomes of endolithic fungi from Antarctica.</title>
        <authorList>
            <person name="Coleine C."/>
            <person name="Masonjones S."/>
            <person name="Stajich J.E."/>
        </authorList>
    </citation>
    <scope>NUCLEOTIDE SEQUENCE [LARGE SCALE GENOMIC DNA]</scope>
    <source>
        <strain evidence="3">CCFEE 5527</strain>
    </source>
</reference>
<gene>
    <name evidence="2" type="ORF">B0A48_11704</name>
</gene>
<dbReference type="OrthoDB" id="5416609at2759"/>
<evidence type="ECO:0000259" key="1">
    <source>
        <dbReference type="Pfam" id="PF06985"/>
    </source>
</evidence>
<dbReference type="Pfam" id="PF06985">
    <property type="entry name" value="HET"/>
    <property type="match status" value="1"/>
</dbReference>
<dbReference type="Pfam" id="PF26639">
    <property type="entry name" value="Het-6_barrel"/>
    <property type="match status" value="1"/>
</dbReference>
<dbReference type="STRING" id="1507870.A0A1V8STE5"/>
<evidence type="ECO:0000313" key="3">
    <source>
        <dbReference type="Proteomes" id="UP000192596"/>
    </source>
</evidence>
<accession>A0A1V8STE5</accession>
<dbReference type="PANTHER" id="PTHR24148">
    <property type="entry name" value="ANKYRIN REPEAT DOMAIN-CONTAINING PROTEIN 39 HOMOLOG-RELATED"/>
    <property type="match status" value="1"/>
</dbReference>
<evidence type="ECO:0000313" key="2">
    <source>
        <dbReference type="EMBL" id="OQO02152.1"/>
    </source>
</evidence>
<protein>
    <recommendedName>
        <fullName evidence="1">Heterokaryon incompatibility domain-containing protein</fullName>
    </recommendedName>
</protein>
<dbReference type="AlphaFoldDB" id="A0A1V8STE5"/>
<dbReference type="InterPro" id="IPR052895">
    <property type="entry name" value="HetReg/Transcr_Mod"/>
</dbReference>
<feature type="domain" description="Heterokaryon incompatibility" evidence="1">
    <location>
        <begin position="1"/>
        <end position="104"/>
    </location>
</feature>